<proteinExistence type="predicted"/>
<reference evidence="1" key="1">
    <citation type="journal article" date="2021" name="Proc. Natl. Acad. Sci. U.S.A.">
        <title>A Catalog of Tens of Thousands of Viruses from Human Metagenomes Reveals Hidden Associations with Chronic Diseases.</title>
        <authorList>
            <person name="Tisza M.J."/>
            <person name="Buck C.B."/>
        </authorList>
    </citation>
    <scope>NUCLEOTIDE SEQUENCE</scope>
    <source>
        <strain evidence="1">CtTBR23</strain>
    </source>
</reference>
<name>A0A8S5NZK8_9CAUD</name>
<organism evidence="1">
    <name type="scientific">Siphoviridae sp. ctTBR23</name>
    <dbReference type="NCBI Taxonomy" id="2825515"/>
    <lineage>
        <taxon>Viruses</taxon>
        <taxon>Duplodnaviria</taxon>
        <taxon>Heunggongvirae</taxon>
        <taxon>Uroviricota</taxon>
        <taxon>Caudoviricetes</taxon>
    </lineage>
</organism>
<protein>
    <submittedName>
        <fullName evidence="1">Uncharacterized protein</fullName>
    </submittedName>
</protein>
<accession>A0A8S5NZK8</accession>
<evidence type="ECO:0000313" key="1">
    <source>
        <dbReference type="EMBL" id="DAE00154.1"/>
    </source>
</evidence>
<dbReference type="EMBL" id="BK015299">
    <property type="protein sequence ID" value="DAE00154.1"/>
    <property type="molecule type" value="Genomic_DNA"/>
</dbReference>
<sequence>MPLLLETVRCKCGELTGRLKILLENRIMLIRTQS</sequence>